<accession>D5EKW4</accession>
<dbReference type="EMBL" id="CP001998">
    <property type="protein sequence ID" value="ADE55021.1"/>
    <property type="molecule type" value="Genomic_DNA"/>
</dbReference>
<dbReference type="AlphaFoldDB" id="D5EKW4"/>
<evidence type="ECO:0000259" key="7">
    <source>
        <dbReference type="Pfam" id="PF00892"/>
    </source>
</evidence>
<dbReference type="InterPro" id="IPR037185">
    <property type="entry name" value="EmrE-like"/>
</dbReference>
<evidence type="ECO:0000313" key="8">
    <source>
        <dbReference type="EMBL" id="ADE55021.1"/>
    </source>
</evidence>
<dbReference type="PANTHER" id="PTHR32322:SF2">
    <property type="entry name" value="EAMA DOMAIN-CONTAINING PROTEIN"/>
    <property type="match status" value="1"/>
</dbReference>
<organism evidence="8 9">
    <name type="scientific">Coraliomargarita akajimensis (strain DSM 45221 / IAM 15411 / JCM 23193 / KCTC 12865 / 04OKA010-24)</name>
    <dbReference type="NCBI Taxonomy" id="583355"/>
    <lineage>
        <taxon>Bacteria</taxon>
        <taxon>Pseudomonadati</taxon>
        <taxon>Verrucomicrobiota</taxon>
        <taxon>Opitutia</taxon>
        <taxon>Puniceicoccales</taxon>
        <taxon>Coraliomargaritaceae</taxon>
        <taxon>Coraliomargarita</taxon>
    </lineage>
</organism>
<feature type="transmembrane region" description="Helical" evidence="6">
    <location>
        <begin position="58"/>
        <end position="77"/>
    </location>
</feature>
<feature type="transmembrane region" description="Helical" evidence="6">
    <location>
        <begin position="29"/>
        <end position="46"/>
    </location>
</feature>
<proteinExistence type="inferred from homology"/>
<keyword evidence="3 6" id="KW-0812">Transmembrane</keyword>
<feature type="transmembrane region" description="Helical" evidence="6">
    <location>
        <begin position="174"/>
        <end position="192"/>
    </location>
</feature>
<dbReference type="GO" id="GO:0016020">
    <property type="term" value="C:membrane"/>
    <property type="evidence" value="ECO:0007669"/>
    <property type="project" value="UniProtKB-SubCell"/>
</dbReference>
<keyword evidence="4 6" id="KW-1133">Transmembrane helix</keyword>
<comment type="subcellular location">
    <subcellularLocation>
        <location evidence="1">Membrane</location>
        <topology evidence="1">Multi-pass membrane protein</topology>
    </subcellularLocation>
</comment>
<feature type="transmembrane region" description="Helical" evidence="6">
    <location>
        <begin position="112"/>
        <end position="130"/>
    </location>
</feature>
<comment type="similarity">
    <text evidence="2">Belongs to the EamA transporter family.</text>
</comment>
<dbReference type="InterPro" id="IPR000620">
    <property type="entry name" value="EamA_dom"/>
</dbReference>
<evidence type="ECO:0000256" key="5">
    <source>
        <dbReference type="ARBA" id="ARBA00023136"/>
    </source>
</evidence>
<dbReference type="InterPro" id="IPR050638">
    <property type="entry name" value="AA-Vitamin_Transporters"/>
</dbReference>
<feature type="transmembrane region" description="Helical" evidence="6">
    <location>
        <begin position="83"/>
        <end position="100"/>
    </location>
</feature>
<dbReference type="Proteomes" id="UP000000925">
    <property type="component" value="Chromosome"/>
</dbReference>
<dbReference type="OrthoDB" id="1412048at2"/>
<reference evidence="8 9" key="1">
    <citation type="journal article" date="2010" name="Stand. Genomic Sci.">
        <title>Complete genome sequence of Coraliomargarita akajimensis type strain (04OKA010-24).</title>
        <authorList>
            <person name="Mavromatis K."/>
            <person name="Abt B."/>
            <person name="Brambilla E."/>
            <person name="Lapidus A."/>
            <person name="Copeland A."/>
            <person name="Deshpande S."/>
            <person name="Nolan M."/>
            <person name="Lucas S."/>
            <person name="Tice H."/>
            <person name="Cheng J.F."/>
            <person name="Han C."/>
            <person name="Detter J.C."/>
            <person name="Woyke T."/>
            <person name="Goodwin L."/>
            <person name="Pitluck S."/>
            <person name="Held B."/>
            <person name="Brettin T."/>
            <person name="Tapia R."/>
            <person name="Ivanova N."/>
            <person name="Mikhailova N."/>
            <person name="Pati A."/>
            <person name="Liolios K."/>
            <person name="Chen A."/>
            <person name="Palaniappan K."/>
            <person name="Land M."/>
            <person name="Hauser L."/>
            <person name="Chang Y.J."/>
            <person name="Jeffries C.D."/>
            <person name="Rohde M."/>
            <person name="Goker M."/>
            <person name="Bristow J."/>
            <person name="Eisen J.A."/>
            <person name="Markowitz V."/>
            <person name="Hugenholtz P."/>
            <person name="Klenk H.P."/>
            <person name="Kyrpides N.C."/>
        </authorList>
    </citation>
    <scope>NUCLEOTIDE SEQUENCE [LARGE SCALE GENOMIC DNA]</scope>
    <source>
        <strain evidence="9">DSM 45221 / IAM 15411 / JCM 23193 / KCTC 12865</strain>
    </source>
</reference>
<dbReference type="HOGENOM" id="CLU_085269_0_0_0"/>
<gene>
    <name evidence="8" type="ordered locus">Caka_2003</name>
</gene>
<sequence length="288" mass="31241">MHYLLIVSLIWAFSFGLIGNRLSGVDPFFVASARLAIALAVFLPLLKLKPLSWKQKLQLLQIGAIEFGVMYICYIKAFSYLPSHLIALFTVLTPVYVVLIHDLQQKQFNQHTLIAALAATLGAAVIKAKGFSTSDIWLGFGLMQLAGIAFAYGQVSYRKWKLQQPAIQDHHVVGLLYLGGLLVAGASSILATDWPSVQPSSEQWLTLLYLGLVASGLGFFLWNKGASQSKPGTLGALNNAVVPLAMLCSLFIFGEAKNATIESIARLVIGASLISCGVWYAEHSKSDN</sequence>
<evidence type="ECO:0000256" key="4">
    <source>
        <dbReference type="ARBA" id="ARBA00022989"/>
    </source>
</evidence>
<protein>
    <recommendedName>
        <fullName evidence="7">EamA domain-containing protein</fullName>
    </recommendedName>
</protein>
<dbReference type="eggNOG" id="COG0697">
    <property type="taxonomic scope" value="Bacteria"/>
</dbReference>
<evidence type="ECO:0000256" key="1">
    <source>
        <dbReference type="ARBA" id="ARBA00004141"/>
    </source>
</evidence>
<evidence type="ECO:0000313" key="9">
    <source>
        <dbReference type="Proteomes" id="UP000000925"/>
    </source>
</evidence>
<feature type="transmembrane region" description="Helical" evidence="6">
    <location>
        <begin position="204"/>
        <end position="222"/>
    </location>
</feature>
<dbReference type="RefSeq" id="WP_013043743.1">
    <property type="nucleotide sequence ID" value="NC_014008.1"/>
</dbReference>
<feature type="transmembrane region" description="Helical" evidence="6">
    <location>
        <begin position="234"/>
        <end position="252"/>
    </location>
</feature>
<keyword evidence="9" id="KW-1185">Reference proteome</keyword>
<dbReference type="Pfam" id="PF00892">
    <property type="entry name" value="EamA"/>
    <property type="match status" value="2"/>
</dbReference>
<dbReference type="STRING" id="583355.Caka_2003"/>
<evidence type="ECO:0000256" key="3">
    <source>
        <dbReference type="ARBA" id="ARBA00022692"/>
    </source>
</evidence>
<dbReference type="SUPFAM" id="SSF103481">
    <property type="entry name" value="Multidrug resistance efflux transporter EmrE"/>
    <property type="match status" value="2"/>
</dbReference>
<dbReference type="PANTHER" id="PTHR32322">
    <property type="entry name" value="INNER MEMBRANE TRANSPORTER"/>
    <property type="match status" value="1"/>
</dbReference>
<feature type="domain" description="EamA" evidence="7">
    <location>
        <begin position="3"/>
        <end position="126"/>
    </location>
</feature>
<evidence type="ECO:0000256" key="2">
    <source>
        <dbReference type="ARBA" id="ARBA00007362"/>
    </source>
</evidence>
<feature type="transmembrane region" description="Helical" evidence="6">
    <location>
        <begin position="264"/>
        <end position="281"/>
    </location>
</feature>
<feature type="domain" description="EamA" evidence="7">
    <location>
        <begin position="173"/>
        <end position="274"/>
    </location>
</feature>
<dbReference type="KEGG" id="caa:Caka_2003"/>
<feature type="transmembrane region" description="Helical" evidence="6">
    <location>
        <begin position="136"/>
        <end position="153"/>
    </location>
</feature>
<keyword evidence="5 6" id="KW-0472">Membrane</keyword>
<evidence type="ECO:0000256" key="6">
    <source>
        <dbReference type="SAM" id="Phobius"/>
    </source>
</evidence>
<name>D5EKW4_CORAD</name>